<dbReference type="CDD" id="cd16914">
    <property type="entry name" value="EcfT"/>
    <property type="match status" value="1"/>
</dbReference>
<proteinExistence type="predicted"/>
<organism evidence="6 7">
    <name type="scientific">Virgibacillus massiliensis</name>
    <dbReference type="NCBI Taxonomy" id="1462526"/>
    <lineage>
        <taxon>Bacteria</taxon>
        <taxon>Bacillati</taxon>
        <taxon>Bacillota</taxon>
        <taxon>Bacilli</taxon>
        <taxon>Bacillales</taxon>
        <taxon>Bacillaceae</taxon>
        <taxon>Virgibacillus</taxon>
    </lineage>
</organism>
<feature type="transmembrane region" description="Helical" evidence="5">
    <location>
        <begin position="231"/>
        <end position="256"/>
    </location>
</feature>
<comment type="caution">
    <text evidence="6">The sequence shown here is derived from an EMBL/GenBank/DDBJ whole genome shotgun (WGS) entry which is preliminary data.</text>
</comment>
<evidence type="ECO:0000256" key="4">
    <source>
        <dbReference type="ARBA" id="ARBA00023136"/>
    </source>
</evidence>
<dbReference type="GO" id="GO:0006824">
    <property type="term" value="P:cobalt ion transport"/>
    <property type="evidence" value="ECO:0007669"/>
    <property type="project" value="TreeGrafter"/>
</dbReference>
<protein>
    <submittedName>
        <fullName evidence="6">Putative HMP/thiamine permease protein YkoC</fullName>
    </submittedName>
</protein>
<keyword evidence="2 5" id="KW-0812">Transmembrane</keyword>
<dbReference type="PANTHER" id="PTHR43723:SF1">
    <property type="entry name" value="COBALT TRANSPORT PROTEIN CBIQ"/>
    <property type="match status" value="1"/>
</dbReference>
<reference evidence="7" key="2">
    <citation type="submission" date="2014-05" db="EMBL/GenBank/DDBJ databases">
        <title>Draft genome sequence of Virgibacillus massiliensis Vm-5.</title>
        <authorList>
            <person name="Khelaifia S."/>
            <person name="Croce O."/>
            <person name="Lagier J.C."/>
            <person name="Raoult D."/>
        </authorList>
    </citation>
    <scope>NUCLEOTIDE SEQUENCE [LARGE SCALE GENOMIC DNA]</scope>
    <source>
        <strain evidence="7">Vm-5</strain>
    </source>
</reference>
<keyword evidence="4 5" id="KW-0472">Membrane</keyword>
<evidence type="ECO:0000313" key="6">
    <source>
        <dbReference type="EMBL" id="CDQ41253.1"/>
    </source>
</evidence>
<evidence type="ECO:0000256" key="5">
    <source>
        <dbReference type="SAM" id="Phobius"/>
    </source>
</evidence>
<keyword evidence="3 5" id="KW-1133">Transmembrane helix</keyword>
<accession>A0A024QFC9</accession>
<reference evidence="6 7" key="1">
    <citation type="submission" date="2014-03" db="EMBL/GenBank/DDBJ databases">
        <authorList>
            <person name="Urmite Genomes U."/>
        </authorList>
    </citation>
    <scope>NUCLEOTIDE SEQUENCE [LARGE SCALE GENOMIC DNA]</scope>
    <source>
        <strain evidence="6 7">Vm-5</strain>
    </source>
</reference>
<dbReference type="AlphaFoldDB" id="A0A024QFC9"/>
<dbReference type="PANTHER" id="PTHR43723">
    <property type="entry name" value="COBALT TRANSPORT PROTEIN CBIQ"/>
    <property type="match status" value="1"/>
</dbReference>
<dbReference type="OrthoDB" id="92887at2"/>
<dbReference type="STRING" id="1462526.BN990_03612"/>
<evidence type="ECO:0000256" key="1">
    <source>
        <dbReference type="ARBA" id="ARBA00004141"/>
    </source>
</evidence>
<comment type="subcellular location">
    <subcellularLocation>
        <location evidence="1">Membrane</location>
        <topology evidence="1">Multi-pass membrane protein</topology>
    </subcellularLocation>
</comment>
<dbReference type="EMBL" id="CCDP010000002">
    <property type="protein sequence ID" value="CDQ41253.1"/>
    <property type="molecule type" value="Genomic_DNA"/>
</dbReference>
<feature type="transmembrane region" description="Helical" evidence="5">
    <location>
        <begin position="57"/>
        <end position="77"/>
    </location>
</feature>
<sequence length="261" mass="30086">MCSFLNQLNPSLKAITVVLLVCLLTFVFDPFTPLIYCMFTVMVTIICGKVAWKWYTLYFSVIFLLSFGMLWTTIAFADQPTNPGVTMHILFWDLPKEDVTVAAALTLRMLAFASLSFMFIFTTNMVDFILSVMQQFKLPPKLAYGVLAGYRFLPLIKEELIQIRSAHRIRGIHRANGIKGSIQQYKRFAIPLLAGAIRKAERTAIAMESKGFNGDRDRTFYRQFTLKWKDWGFLGMMLIVFLITVLFSMKLGYFSWYKGQF</sequence>
<name>A0A024QFC9_9BACI</name>
<feature type="transmembrane region" description="Helical" evidence="5">
    <location>
        <begin position="12"/>
        <end position="28"/>
    </location>
</feature>
<keyword evidence="7" id="KW-1185">Reference proteome</keyword>
<dbReference type="InterPro" id="IPR003339">
    <property type="entry name" value="ABC/ECF_trnsptr_transmembrane"/>
</dbReference>
<dbReference type="GO" id="GO:0043190">
    <property type="term" value="C:ATP-binding cassette (ABC) transporter complex"/>
    <property type="evidence" value="ECO:0007669"/>
    <property type="project" value="TreeGrafter"/>
</dbReference>
<gene>
    <name evidence="6" type="primary">ykoC</name>
    <name evidence="6" type="ORF">BN990_03612</name>
</gene>
<dbReference type="RefSeq" id="WP_021290480.1">
    <property type="nucleotide sequence ID" value="NZ_BNER01000009.1"/>
</dbReference>
<dbReference type="Pfam" id="PF02361">
    <property type="entry name" value="CbiQ"/>
    <property type="match status" value="1"/>
</dbReference>
<evidence type="ECO:0000313" key="7">
    <source>
        <dbReference type="Proteomes" id="UP000028875"/>
    </source>
</evidence>
<dbReference type="eggNOG" id="COG0619">
    <property type="taxonomic scope" value="Bacteria"/>
</dbReference>
<feature type="transmembrane region" description="Helical" evidence="5">
    <location>
        <begin position="99"/>
        <end position="121"/>
    </location>
</feature>
<evidence type="ECO:0000256" key="3">
    <source>
        <dbReference type="ARBA" id="ARBA00022989"/>
    </source>
</evidence>
<dbReference type="InterPro" id="IPR052770">
    <property type="entry name" value="Cobalt_transport_CbiQ"/>
</dbReference>
<dbReference type="Proteomes" id="UP000028875">
    <property type="component" value="Unassembled WGS sequence"/>
</dbReference>
<evidence type="ECO:0000256" key="2">
    <source>
        <dbReference type="ARBA" id="ARBA00022692"/>
    </source>
</evidence>